<dbReference type="Gramene" id="KQL12989">
    <property type="protein sequence ID" value="KQL12989"/>
    <property type="gene ID" value="SETIT_025550mg"/>
</dbReference>
<evidence type="ECO:0000313" key="2">
    <source>
        <dbReference type="Proteomes" id="UP000004995"/>
    </source>
</evidence>
<accession>K3ZG48</accession>
<evidence type="ECO:0000313" key="1">
    <source>
        <dbReference type="EnsemblPlants" id="KQL12989"/>
    </source>
</evidence>
<dbReference type="AlphaFoldDB" id="K3ZG48"/>
<name>K3ZG48_SETIT</name>
<dbReference type="InParanoid" id="K3ZG48"/>
<organism evidence="1 2">
    <name type="scientific">Setaria italica</name>
    <name type="common">Foxtail millet</name>
    <name type="synonym">Panicum italicum</name>
    <dbReference type="NCBI Taxonomy" id="4555"/>
    <lineage>
        <taxon>Eukaryota</taxon>
        <taxon>Viridiplantae</taxon>
        <taxon>Streptophyta</taxon>
        <taxon>Embryophyta</taxon>
        <taxon>Tracheophyta</taxon>
        <taxon>Spermatophyta</taxon>
        <taxon>Magnoliopsida</taxon>
        <taxon>Liliopsida</taxon>
        <taxon>Poales</taxon>
        <taxon>Poaceae</taxon>
        <taxon>PACMAD clade</taxon>
        <taxon>Panicoideae</taxon>
        <taxon>Panicodae</taxon>
        <taxon>Paniceae</taxon>
        <taxon>Cenchrinae</taxon>
        <taxon>Setaria</taxon>
    </lineage>
</organism>
<dbReference type="HOGENOM" id="CLU_3377919_0_0_1"/>
<reference evidence="1" key="2">
    <citation type="submission" date="2018-08" db="UniProtKB">
        <authorList>
            <consortium name="EnsemblPlants"/>
        </authorList>
    </citation>
    <scope>IDENTIFICATION</scope>
    <source>
        <strain evidence="1">Yugu1</strain>
    </source>
</reference>
<dbReference type="EMBL" id="AGNK02001415">
    <property type="status" value="NOT_ANNOTATED_CDS"/>
    <property type="molecule type" value="Genomic_DNA"/>
</dbReference>
<proteinExistence type="predicted"/>
<keyword evidence="2" id="KW-1185">Reference proteome</keyword>
<protein>
    <submittedName>
        <fullName evidence="1">Uncharacterized protein</fullName>
    </submittedName>
</protein>
<sequence>MFYSDGLHRLCCIHVFCHAQLKRMPSAECSASRR</sequence>
<dbReference type="Proteomes" id="UP000004995">
    <property type="component" value="Unassembled WGS sequence"/>
</dbReference>
<dbReference type="EnsemblPlants" id="KQL12989">
    <property type="protein sequence ID" value="KQL12989"/>
    <property type="gene ID" value="SETIT_025550mg"/>
</dbReference>
<reference evidence="2" key="1">
    <citation type="journal article" date="2012" name="Nat. Biotechnol.">
        <title>Reference genome sequence of the model plant Setaria.</title>
        <authorList>
            <person name="Bennetzen J.L."/>
            <person name="Schmutz J."/>
            <person name="Wang H."/>
            <person name="Percifield R."/>
            <person name="Hawkins J."/>
            <person name="Pontaroli A.C."/>
            <person name="Estep M."/>
            <person name="Feng L."/>
            <person name="Vaughn J.N."/>
            <person name="Grimwood J."/>
            <person name="Jenkins J."/>
            <person name="Barry K."/>
            <person name="Lindquist E."/>
            <person name="Hellsten U."/>
            <person name="Deshpande S."/>
            <person name="Wang X."/>
            <person name="Wu X."/>
            <person name="Mitros T."/>
            <person name="Triplett J."/>
            <person name="Yang X."/>
            <person name="Ye C.Y."/>
            <person name="Mauro-Herrera M."/>
            <person name="Wang L."/>
            <person name="Li P."/>
            <person name="Sharma M."/>
            <person name="Sharma R."/>
            <person name="Ronald P.C."/>
            <person name="Panaud O."/>
            <person name="Kellogg E.A."/>
            <person name="Brutnell T.P."/>
            <person name="Doust A.N."/>
            <person name="Tuskan G.A."/>
            <person name="Rokhsar D."/>
            <person name="Devos K.M."/>
        </authorList>
    </citation>
    <scope>NUCLEOTIDE SEQUENCE [LARGE SCALE GENOMIC DNA]</scope>
    <source>
        <strain evidence="2">cv. Yugu1</strain>
    </source>
</reference>